<dbReference type="InterPro" id="IPR013328">
    <property type="entry name" value="6PGD_dom2"/>
</dbReference>
<dbReference type="EMBL" id="CBLY010000007">
    <property type="protein sequence ID" value="CDG34445.1"/>
    <property type="molecule type" value="Genomic_DNA"/>
</dbReference>
<sequence>MRSGPRQPLSAKEHAMADFLTEKVPERPAAILGAGTMGSRIALMLATRGGTVRLFDRQEETTRKAIAYVGQHLPDVVASVEGGKAGHVDIATTLEDAVKDAWLVIEALPEKQDLKTDIFGQLDQLAPADAILATNSSSFPSSQIVGKVTKKNRVLNTHFMMPPEKRAVELMSCGETDTALMEDLARYFSEVGLSPYIARKESIGFIENRIWAAIKREALCVAAEGVADPETIDRLYCETQGTTAGPFRLMDQVGLDIVLQIEEHYAAAFPHLPEAPRTLLRRMIAEHRLGVKSGRGFYDYSKATS</sequence>
<dbReference type="GO" id="GO:0070403">
    <property type="term" value="F:NAD+ binding"/>
    <property type="evidence" value="ECO:0007669"/>
    <property type="project" value="InterPro"/>
</dbReference>
<dbReference type="InterPro" id="IPR008927">
    <property type="entry name" value="6-PGluconate_DH-like_C_sf"/>
</dbReference>
<keyword evidence="1 5" id="KW-0560">Oxidoreductase</keyword>
<dbReference type="GO" id="GO:0008691">
    <property type="term" value="F:3-hydroxybutyryl-CoA dehydrogenase activity"/>
    <property type="evidence" value="ECO:0007669"/>
    <property type="project" value="UniProtKB-EC"/>
</dbReference>
<dbReference type="InterPro" id="IPR006108">
    <property type="entry name" value="3HC_DH_C"/>
</dbReference>
<proteinExistence type="predicted"/>
<evidence type="ECO:0000256" key="1">
    <source>
        <dbReference type="ARBA" id="ARBA00023002"/>
    </source>
</evidence>
<protein>
    <submittedName>
        <fullName evidence="5">3-hydroxybutyryl-CoA dehydrogenase 3-hydroxyacyl-CoA dehydrogenase</fullName>
        <ecNumber evidence="5">1.1.1.157</ecNumber>
        <ecNumber evidence="5">1.1.1.35</ecNumber>
    </submittedName>
</protein>
<evidence type="ECO:0000256" key="2">
    <source>
        <dbReference type="PIRSR" id="PIRSR000105-1"/>
    </source>
</evidence>
<dbReference type="PANTHER" id="PTHR48075">
    <property type="entry name" value="3-HYDROXYACYL-COA DEHYDROGENASE FAMILY PROTEIN"/>
    <property type="match status" value="1"/>
</dbReference>
<dbReference type="EC" id="1.1.1.157" evidence="5"/>
<dbReference type="Proteomes" id="UP000027590">
    <property type="component" value="Unassembled WGS sequence"/>
</dbReference>
<evidence type="ECO:0000259" key="4">
    <source>
        <dbReference type="Pfam" id="PF02737"/>
    </source>
</evidence>
<dbReference type="InterPro" id="IPR036291">
    <property type="entry name" value="NAD(P)-bd_dom_sf"/>
</dbReference>
<dbReference type="SUPFAM" id="SSF48179">
    <property type="entry name" value="6-phosphogluconate dehydrogenase C-terminal domain-like"/>
    <property type="match status" value="1"/>
</dbReference>
<evidence type="ECO:0000259" key="3">
    <source>
        <dbReference type="Pfam" id="PF00725"/>
    </source>
</evidence>
<evidence type="ECO:0000313" key="6">
    <source>
        <dbReference type="Proteomes" id="UP000027590"/>
    </source>
</evidence>
<feature type="site" description="Important for catalytic activity" evidence="2">
    <location>
        <position position="158"/>
    </location>
</feature>
<dbReference type="Gene3D" id="3.40.50.720">
    <property type="entry name" value="NAD(P)-binding Rossmann-like Domain"/>
    <property type="match status" value="1"/>
</dbReference>
<dbReference type="Pfam" id="PF02737">
    <property type="entry name" value="3HCDH_N"/>
    <property type="match status" value="1"/>
</dbReference>
<dbReference type="GO" id="GO:0006631">
    <property type="term" value="P:fatty acid metabolic process"/>
    <property type="evidence" value="ECO:0007669"/>
    <property type="project" value="InterPro"/>
</dbReference>
<gene>
    <name evidence="5" type="ORF">SACS_1707</name>
</gene>
<dbReference type="EC" id="1.1.1.35" evidence="5"/>
<dbReference type="SUPFAM" id="SSF51735">
    <property type="entry name" value="NAD(P)-binding Rossmann-fold domains"/>
    <property type="match status" value="1"/>
</dbReference>
<evidence type="ECO:0000313" key="5">
    <source>
        <dbReference type="EMBL" id="CDG34445.1"/>
    </source>
</evidence>
<organism evidence="5 6">
    <name type="scientific">Parasaccharibacter apium</name>
    <dbReference type="NCBI Taxonomy" id="1510841"/>
    <lineage>
        <taxon>Bacteria</taxon>
        <taxon>Pseudomonadati</taxon>
        <taxon>Pseudomonadota</taxon>
        <taxon>Alphaproteobacteria</taxon>
        <taxon>Acetobacterales</taxon>
        <taxon>Acetobacteraceae</taxon>
        <taxon>Parasaccharibacter</taxon>
    </lineage>
</organism>
<feature type="domain" description="3-hydroxyacyl-CoA dehydrogenase NAD binding" evidence="4">
    <location>
        <begin position="29"/>
        <end position="195"/>
    </location>
</feature>
<dbReference type="Pfam" id="PF00725">
    <property type="entry name" value="3HCDH"/>
    <property type="match status" value="1"/>
</dbReference>
<reference evidence="5 6" key="2">
    <citation type="journal article" date="2014" name="PLoS ONE">
        <title>Evolution of mitochondria reconstructed from the energy metabolism of living bacteria.</title>
        <authorList>
            <person name="Degli Esposti M."/>
            <person name="Chouaia B."/>
            <person name="Comandatore F."/>
            <person name="Crotti E."/>
            <person name="Sassera D."/>
            <person name="Lievens P.M."/>
            <person name="Daffonchio D."/>
            <person name="Bandi C."/>
        </authorList>
    </citation>
    <scope>NUCLEOTIDE SEQUENCE [LARGE SCALE GENOMIC DNA]</scope>
    <source>
        <strain evidence="6">AM169</strain>
    </source>
</reference>
<comment type="caution">
    <text evidence="5">The sequence shown here is derived from an EMBL/GenBank/DDBJ whole genome shotgun (WGS) entry which is preliminary data.</text>
</comment>
<accession>A0A7U7J1C4</accession>
<dbReference type="InterPro" id="IPR006176">
    <property type="entry name" value="3-OHacyl-CoA_DH_NAD-bd"/>
</dbReference>
<dbReference type="PANTHER" id="PTHR48075:SF3">
    <property type="entry name" value="3-HYDROXYACYL-COA DEHYDROGENASE"/>
    <property type="match status" value="1"/>
</dbReference>
<dbReference type="AlphaFoldDB" id="A0A7U7J1C4"/>
<dbReference type="InterPro" id="IPR022694">
    <property type="entry name" value="3-OHacyl-CoA_DH"/>
</dbReference>
<feature type="domain" description="3-hydroxyacyl-CoA dehydrogenase C-terminal" evidence="3">
    <location>
        <begin position="204"/>
        <end position="300"/>
    </location>
</feature>
<dbReference type="PIRSF" id="PIRSF000105">
    <property type="entry name" value="HCDH"/>
    <property type="match status" value="1"/>
</dbReference>
<reference evidence="5 6" key="1">
    <citation type="journal article" date="2014" name="Genome Biol. Evol.">
        <title>Acetic acid bacteria genomes reveal functional traits for adaptation to life in insect guts.</title>
        <authorList>
            <person name="Chouaia B."/>
            <person name="Gaiarsa S."/>
            <person name="Crotti E."/>
            <person name="Comandatore F."/>
            <person name="Degli Esposti M."/>
            <person name="Ricci I."/>
            <person name="Alma A."/>
            <person name="Favia G."/>
            <person name="Bandi C."/>
            <person name="Daffonchio D."/>
        </authorList>
    </citation>
    <scope>NUCLEOTIDE SEQUENCE [LARGE SCALE GENOMIC DNA]</scope>
    <source>
        <strain evidence="6">AM169</strain>
    </source>
</reference>
<dbReference type="GO" id="GO:0003857">
    <property type="term" value="F:(3S)-3-hydroxyacyl-CoA dehydrogenase (NAD+) activity"/>
    <property type="evidence" value="ECO:0007669"/>
    <property type="project" value="UniProtKB-EC"/>
</dbReference>
<name>A0A7U7J1C4_9PROT</name>
<dbReference type="Gene3D" id="1.10.1040.10">
    <property type="entry name" value="N-(1-d-carboxylethyl)-l-norvaline Dehydrogenase, domain 2"/>
    <property type="match status" value="1"/>
</dbReference>